<feature type="compositionally biased region" description="Low complexity" evidence="1">
    <location>
        <begin position="28"/>
        <end position="55"/>
    </location>
</feature>
<gene>
    <name evidence="2" type="primary">Cnig_chr_X.g26434</name>
    <name evidence="2" type="ORF">B9Z55_026434</name>
</gene>
<dbReference type="OrthoDB" id="10492488at2759"/>
<sequence length="175" mass="18494">MGCCSSRTEEERVIVIEEIESNGPQAQEPAAGADPNPAAGADPNPAAGANPEPANTDQPAIFAVGELPRAPWEPPREQIEMGNCAPQNAVGPAANLENNRPPAAVANLAAHGARQFAVINRIAEVGAGQPAPTWQPNNQEERRAATPRAPDERQRNYIVIPAPALRPMPQDGQRD</sequence>
<feature type="region of interest" description="Disordered" evidence="1">
    <location>
        <begin position="128"/>
        <end position="155"/>
    </location>
</feature>
<dbReference type="AlphaFoldDB" id="A0A2G5T397"/>
<keyword evidence="3" id="KW-1185">Reference proteome</keyword>
<proteinExistence type="predicted"/>
<protein>
    <submittedName>
        <fullName evidence="2">Uncharacterized protein</fullName>
    </submittedName>
</protein>
<organism evidence="2 3">
    <name type="scientific">Caenorhabditis nigoni</name>
    <dbReference type="NCBI Taxonomy" id="1611254"/>
    <lineage>
        <taxon>Eukaryota</taxon>
        <taxon>Metazoa</taxon>
        <taxon>Ecdysozoa</taxon>
        <taxon>Nematoda</taxon>
        <taxon>Chromadorea</taxon>
        <taxon>Rhabditida</taxon>
        <taxon>Rhabditina</taxon>
        <taxon>Rhabditomorpha</taxon>
        <taxon>Rhabditoidea</taxon>
        <taxon>Rhabditidae</taxon>
        <taxon>Peloderinae</taxon>
        <taxon>Caenorhabditis</taxon>
    </lineage>
</organism>
<name>A0A2G5T397_9PELO</name>
<evidence type="ECO:0000256" key="1">
    <source>
        <dbReference type="SAM" id="MobiDB-lite"/>
    </source>
</evidence>
<reference evidence="3" key="1">
    <citation type="submission" date="2017-10" db="EMBL/GenBank/DDBJ databases">
        <title>Rapid genome shrinkage in a self-fertile nematode reveals novel sperm competition proteins.</title>
        <authorList>
            <person name="Yin D."/>
            <person name="Schwarz E.M."/>
            <person name="Thomas C.G."/>
            <person name="Felde R.L."/>
            <person name="Korf I.F."/>
            <person name="Cutter A.D."/>
            <person name="Schartner C.M."/>
            <person name="Ralston E.J."/>
            <person name="Meyer B.J."/>
            <person name="Haag E.S."/>
        </authorList>
    </citation>
    <scope>NUCLEOTIDE SEQUENCE [LARGE SCALE GENOMIC DNA]</scope>
    <source>
        <strain evidence="3">JU1422</strain>
    </source>
</reference>
<comment type="caution">
    <text evidence="2">The sequence shown here is derived from an EMBL/GenBank/DDBJ whole genome shotgun (WGS) entry which is preliminary data.</text>
</comment>
<accession>A0A2G5T397</accession>
<evidence type="ECO:0000313" key="3">
    <source>
        <dbReference type="Proteomes" id="UP000230233"/>
    </source>
</evidence>
<dbReference type="EMBL" id="PDUG01000006">
    <property type="protein sequence ID" value="PIC21683.1"/>
    <property type="molecule type" value="Genomic_DNA"/>
</dbReference>
<evidence type="ECO:0000313" key="2">
    <source>
        <dbReference type="EMBL" id="PIC21683.1"/>
    </source>
</evidence>
<feature type="region of interest" description="Disordered" evidence="1">
    <location>
        <begin position="17"/>
        <end position="96"/>
    </location>
</feature>
<dbReference type="Proteomes" id="UP000230233">
    <property type="component" value="Chromosome X"/>
</dbReference>
<feature type="compositionally biased region" description="Basic and acidic residues" evidence="1">
    <location>
        <begin position="139"/>
        <end position="155"/>
    </location>
</feature>